<dbReference type="GO" id="GO:0016020">
    <property type="term" value="C:membrane"/>
    <property type="evidence" value="ECO:0007669"/>
    <property type="project" value="InterPro"/>
</dbReference>
<dbReference type="EMBL" id="QKSB01000011">
    <property type="protein sequence ID" value="PZE16121.1"/>
    <property type="molecule type" value="Genomic_DNA"/>
</dbReference>
<accession>A0A2W1MZR9</accession>
<evidence type="ECO:0000313" key="4">
    <source>
        <dbReference type="Proteomes" id="UP000249248"/>
    </source>
</evidence>
<name>A0A2W1MZR9_9FLAO</name>
<feature type="domain" description="Signal transduction histidine kinase internal region" evidence="2">
    <location>
        <begin position="162"/>
        <end position="240"/>
    </location>
</feature>
<protein>
    <recommendedName>
        <fullName evidence="2">Signal transduction histidine kinase internal region domain-containing protein</fullName>
    </recommendedName>
</protein>
<dbReference type="OrthoDB" id="9809908at2"/>
<comment type="caution">
    <text evidence="3">The sequence shown here is derived from an EMBL/GenBank/DDBJ whole genome shotgun (WGS) entry which is preliminary data.</text>
</comment>
<dbReference type="PROSITE" id="PS51257">
    <property type="entry name" value="PROKAR_LIPOPROTEIN"/>
    <property type="match status" value="1"/>
</dbReference>
<feature type="transmembrane region" description="Helical" evidence="1">
    <location>
        <begin position="37"/>
        <end position="58"/>
    </location>
</feature>
<proteinExistence type="predicted"/>
<feature type="transmembrane region" description="Helical" evidence="1">
    <location>
        <begin position="79"/>
        <end position="106"/>
    </location>
</feature>
<dbReference type="PANTHER" id="PTHR34220">
    <property type="entry name" value="SENSOR HISTIDINE KINASE YPDA"/>
    <property type="match status" value="1"/>
</dbReference>
<organism evidence="3 4">
    <name type="scientific">Putridiphycobacter roseus</name>
    <dbReference type="NCBI Taxonomy" id="2219161"/>
    <lineage>
        <taxon>Bacteria</taxon>
        <taxon>Pseudomonadati</taxon>
        <taxon>Bacteroidota</taxon>
        <taxon>Flavobacteriia</taxon>
        <taxon>Flavobacteriales</taxon>
        <taxon>Crocinitomicaceae</taxon>
        <taxon>Putridiphycobacter</taxon>
    </lineage>
</organism>
<dbReference type="PANTHER" id="PTHR34220:SF7">
    <property type="entry name" value="SENSOR HISTIDINE KINASE YPDA"/>
    <property type="match status" value="1"/>
</dbReference>
<reference evidence="3 4" key="1">
    <citation type="submission" date="2018-06" db="EMBL/GenBank/DDBJ databases">
        <title>The draft genome sequence of Crocinitomix sp. SM1701.</title>
        <authorList>
            <person name="Zhang X."/>
        </authorList>
    </citation>
    <scope>NUCLEOTIDE SEQUENCE [LARGE SCALE GENOMIC DNA]</scope>
    <source>
        <strain evidence="3 4">SM1701</strain>
    </source>
</reference>
<evidence type="ECO:0000259" key="2">
    <source>
        <dbReference type="Pfam" id="PF06580"/>
    </source>
</evidence>
<dbReference type="InterPro" id="IPR010559">
    <property type="entry name" value="Sig_transdc_His_kin_internal"/>
</dbReference>
<keyword evidence="1" id="KW-1133">Transmembrane helix</keyword>
<keyword evidence="1" id="KW-0812">Transmembrane</keyword>
<feature type="transmembrane region" description="Helical" evidence="1">
    <location>
        <begin position="118"/>
        <end position="142"/>
    </location>
</feature>
<evidence type="ECO:0000313" key="3">
    <source>
        <dbReference type="EMBL" id="PZE16121.1"/>
    </source>
</evidence>
<keyword evidence="1" id="KW-0472">Membrane</keyword>
<dbReference type="AlphaFoldDB" id="A0A2W1MZR9"/>
<dbReference type="InterPro" id="IPR050640">
    <property type="entry name" value="Bact_2-comp_sensor_kinase"/>
</dbReference>
<dbReference type="GO" id="GO:0000155">
    <property type="term" value="F:phosphorelay sensor kinase activity"/>
    <property type="evidence" value="ECO:0007669"/>
    <property type="project" value="InterPro"/>
</dbReference>
<feature type="transmembrane region" description="Helical" evidence="1">
    <location>
        <begin position="12"/>
        <end position="31"/>
    </location>
</feature>
<dbReference type="Pfam" id="PF06580">
    <property type="entry name" value="His_kinase"/>
    <property type="match status" value="1"/>
</dbReference>
<keyword evidence="4" id="KW-1185">Reference proteome</keyword>
<dbReference type="Proteomes" id="UP000249248">
    <property type="component" value="Unassembled WGS sequence"/>
</dbReference>
<sequence>MKSSILYPFKNWWSFLLANLGLGCIITLLFFNFNFSITRMAIAVVWAAAISITQWLGHAYIQGIINKKYNWLNFPLQRFIWTVISVVLYSVLAYAFVQSIMTWIVVGQSPLVTITQEISYWALPVYISFFISLITGAIGFFVNWKKSELIREQLKTEMLNYKYESLKNQINPHFMFNSLNVLTELVHEDQDLAVKFIQKFSDMYRYVLESKDHDLRPLEEELIFLEKYIFLLKIRFEDKLNVAIDLDATPTDLIVPIALQLIVENAVKHNEVSTLNPLNITIKRIDDTIVIKNKIRLKTDKIHSNKIGLKNLEQQYAFFNKQIEVKFDSDYFIVKLPILKAADK</sequence>
<evidence type="ECO:0000256" key="1">
    <source>
        <dbReference type="SAM" id="Phobius"/>
    </source>
</evidence>
<gene>
    <name evidence="3" type="ORF">DNU06_14230</name>
</gene>
<dbReference type="RefSeq" id="WP_111064168.1">
    <property type="nucleotide sequence ID" value="NZ_JBHUCU010000005.1"/>
</dbReference>